<dbReference type="Pfam" id="PF18854">
    <property type="entry name" value="baeRF_family10"/>
    <property type="match status" value="1"/>
</dbReference>
<evidence type="ECO:0000313" key="2">
    <source>
        <dbReference type="Proteomes" id="UP001458946"/>
    </source>
</evidence>
<reference evidence="1 2" key="1">
    <citation type="submission" date="2024-02" db="EMBL/GenBank/DDBJ databases">
        <title>Deinococcus xinjiangensis NBRC 107630.</title>
        <authorList>
            <person name="Ichikawa N."/>
            <person name="Katano-Makiyama Y."/>
            <person name="Hidaka K."/>
        </authorList>
    </citation>
    <scope>NUCLEOTIDE SEQUENCE [LARGE SCALE GENOMIC DNA]</scope>
    <source>
        <strain evidence="1 2">NBRC 107630</strain>
    </source>
</reference>
<proteinExistence type="predicted"/>
<keyword evidence="2" id="KW-1185">Reference proteome</keyword>
<evidence type="ECO:0008006" key="3">
    <source>
        <dbReference type="Google" id="ProtNLM"/>
    </source>
</evidence>
<protein>
    <recommendedName>
        <fullName evidence="3">Peptide chain release factor 3</fullName>
    </recommendedName>
</protein>
<gene>
    <name evidence="1" type="ORF">Dxin01_04181</name>
</gene>
<dbReference type="Proteomes" id="UP001458946">
    <property type="component" value="Unassembled WGS sequence"/>
</dbReference>
<name>A0ABP9VIC9_9DEIO</name>
<accession>A0ABP9VIC9</accession>
<sequence length="400" mass="45381">MIGRNEAKEIETQLLSLEPPLLSVYADVDPSNPDNKGGSWRIRVKNALKDIAEIHERTEHRPSLYDQVVSLIEEERPAAKTMALFATQNKLGKTFLQRVDLNVSLPVVDVTHGRVDVRYGEPWIQPLLYAFDEYQHAAALHIQGAEWRLFEFFLGEFEEIDYVFAEVDKQVWKELVEAAEFIRSGRLAEKAEPDLSGSNKDPWAQKSHHWRRKLYKRLVLLVEKALAARGIDRLVILGAHPEAAMVASLFSRQFHDNIVAILPNPSDGNDIDIKKLRELVLPALEEAERRGEMELLDQIREGRGPQGLEAVIEEIQFGRVDVVALPIRCDATIWHCPKVGLYGGTREAAEKYCTDPVEVRLSDHIFALADNFGTRIEFMDGEAAERLSTEFGGIAGQRRW</sequence>
<comment type="caution">
    <text evidence="1">The sequence shown here is derived from an EMBL/GenBank/DDBJ whole genome shotgun (WGS) entry which is preliminary data.</text>
</comment>
<organism evidence="1 2">
    <name type="scientific">Deinococcus xinjiangensis</name>
    <dbReference type="NCBI Taxonomy" id="457454"/>
    <lineage>
        <taxon>Bacteria</taxon>
        <taxon>Thermotogati</taxon>
        <taxon>Deinococcota</taxon>
        <taxon>Deinococci</taxon>
        <taxon>Deinococcales</taxon>
        <taxon>Deinococcaceae</taxon>
        <taxon>Deinococcus</taxon>
    </lineage>
</organism>
<dbReference type="InterPro" id="IPR041202">
    <property type="entry name" value="BaeRF_family10"/>
</dbReference>
<evidence type="ECO:0000313" key="1">
    <source>
        <dbReference type="EMBL" id="GAA5504411.1"/>
    </source>
</evidence>
<dbReference type="EMBL" id="BAABRN010000120">
    <property type="protein sequence ID" value="GAA5504411.1"/>
    <property type="molecule type" value="Genomic_DNA"/>
</dbReference>
<dbReference type="RefSeq" id="WP_353544369.1">
    <property type="nucleotide sequence ID" value="NZ_BAABRN010000120.1"/>
</dbReference>